<accession>A0ABW3ZTQ8</accession>
<organism evidence="2 3">
    <name type="scientific">Lentibacillus salinarum</name>
    <dbReference type="NCBI Taxonomy" id="446820"/>
    <lineage>
        <taxon>Bacteria</taxon>
        <taxon>Bacillati</taxon>
        <taxon>Bacillota</taxon>
        <taxon>Bacilli</taxon>
        <taxon>Bacillales</taxon>
        <taxon>Bacillaceae</taxon>
        <taxon>Lentibacillus</taxon>
    </lineage>
</organism>
<gene>
    <name evidence="2" type="ORF">ACFQ4A_05745</name>
</gene>
<evidence type="ECO:0000313" key="3">
    <source>
        <dbReference type="Proteomes" id="UP001597178"/>
    </source>
</evidence>
<dbReference type="Gene3D" id="3.30.160.250">
    <property type="match status" value="1"/>
</dbReference>
<dbReference type="InterPro" id="IPR035069">
    <property type="entry name" value="TTHA1013/TTHA0281-like"/>
</dbReference>
<reference evidence="3" key="1">
    <citation type="journal article" date="2019" name="Int. J. Syst. Evol. Microbiol.">
        <title>The Global Catalogue of Microorganisms (GCM) 10K type strain sequencing project: providing services to taxonomists for standard genome sequencing and annotation.</title>
        <authorList>
            <consortium name="The Broad Institute Genomics Platform"/>
            <consortium name="The Broad Institute Genome Sequencing Center for Infectious Disease"/>
            <person name="Wu L."/>
            <person name="Ma J."/>
        </authorList>
    </citation>
    <scope>NUCLEOTIDE SEQUENCE [LARGE SCALE GENOMIC DNA]</scope>
    <source>
        <strain evidence="3">CCUG 54822</strain>
    </source>
</reference>
<sequence length="136" mass="15696">MKKDRYLYPAIFDYNDDGISVTFPDLPGCITFGMNEDETVSMAKEALALHLYGIEEDQETIPAVTSSKEINISDNQTIVLIEVWMPPFRYEMDNQAVKKTLTIPRWLDDAAKEHKINYSHLLQEAIREHLGIYKTK</sequence>
<evidence type="ECO:0000259" key="1">
    <source>
        <dbReference type="Pfam" id="PF15919"/>
    </source>
</evidence>
<keyword evidence="3" id="KW-1185">Reference proteome</keyword>
<dbReference type="Pfam" id="PF15919">
    <property type="entry name" value="HicB_lk_antitox"/>
    <property type="match status" value="1"/>
</dbReference>
<protein>
    <submittedName>
        <fullName evidence="2">Type II toxin-antitoxin system HicB family antitoxin</fullName>
    </submittedName>
</protein>
<name>A0ABW3ZTQ8_9BACI</name>
<dbReference type="EMBL" id="JBHTNH010000007">
    <property type="protein sequence ID" value="MFD1361172.1"/>
    <property type="molecule type" value="Genomic_DNA"/>
</dbReference>
<dbReference type="SUPFAM" id="SSF143100">
    <property type="entry name" value="TTHA1013/TTHA0281-like"/>
    <property type="match status" value="1"/>
</dbReference>
<comment type="caution">
    <text evidence="2">The sequence shown here is derived from an EMBL/GenBank/DDBJ whole genome shotgun (WGS) entry which is preliminary data.</text>
</comment>
<dbReference type="Proteomes" id="UP001597178">
    <property type="component" value="Unassembled WGS sequence"/>
</dbReference>
<feature type="domain" description="HicB-like antitoxin of toxin-antitoxin system" evidence="1">
    <location>
        <begin position="8"/>
        <end position="124"/>
    </location>
</feature>
<proteinExistence type="predicted"/>
<dbReference type="RefSeq" id="WP_382398490.1">
    <property type="nucleotide sequence ID" value="NZ_JBHTNH010000007.1"/>
</dbReference>
<dbReference type="InterPro" id="IPR031807">
    <property type="entry name" value="HicB-like"/>
</dbReference>
<evidence type="ECO:0000313" key="2">
    <source>
        <dbReference type="EMBL" id="MFD1361172.1"/>
    </source>
</evidence>